<dbReference type="EMBL" id="CAAALY010027638">
    <property type="protein sequence ID" value="VEL16233.1"/>
    <property type="molecule type" value="Genomic_DNA"/>
</dbReference>
<gene>
    <name evidence="1" type="ORF">PXEA_LOCUS9673</name>
</gene>
<evidence type="ECO:0000313" key="1">
    <source>
        <dbReference type="EMBL" id="VEL16233.1"/>
    </source>
</evidence>
<proteinExistence type="predicted"/>
<name>A0A448WNG9_9PLAT</name>
<sequence length="112" mass="12841">MKKRFVGRSHQKRMDESRCTAAVWLLCGVQVDAVNENSFLVSGENELSFRSSNDGHHQSWTYRSLSLRSYHNNTKSCNNRIWRAGQSILEEKAIPRTVFFRFLNGPGVPAPQ</sequence>
<reference evidence="1" key="1">
    <citation type="submission" date="2018-11" db="EMBL/GenBank/DDBJ databases">
        <authorList>
            <consortium name="Pathogen Informatics"/>
        </authorList>
    </citation>
    <scope>NUCLEOTIDE SEQUENCE</scope>
</reference>
<keyword evidence="2" id="KW-1185">Reference proteome</keyword>
<dbReference type="AlphaFoldDB" id="A0A448WNG9"/>
<accession>A0A448WNG9</accession>
<dbReference type="Proteomes" id="UP000784294">
    <property type="component" value="Unassembled WGS sequence"/>
</dbReference>
<evidence type="ECO:0000313" key="2">
    <source>
        <dbReference type="Proteomes" id="UP000784294"/>
    </source>
</evidence>
<comment type="caution">
    <text evidence="1">The sequence shown here is derived from an EMBL/GenBank/DDBJ whole genome shotgun (WGS) entry which is preliminary data.</text>
</comment>
<organism evidence="1 2">
    <name type="scientific">Protopolystoma xenopodis</name>
    <dbReference type="NCBI Taxonomy" id="117903"/>
    <lineage>
        <taxon>Eukaryota</taxon>
        <taxon>Metazoa</taxon>
        <taxon>Spiralia</taxon>
        <taxon>Lophotrochozoa</taxon>
        <taxon>Platyhelminthes</taxon>
        <taxon>Monogenea</taxon>
        <taxon>Polyopisthocotylea</taxon>
        <taxon>Polystomatidea</taxon>
        <taxon>Polystomatidae</taxon>
        <taxon>Protopolystoma</taxon>
    </lineage>
</organism>
<protein>
    <submittedName>
        <fullName evidence="1">Uncharacterized protein</fullName>
    </submittedName>
</protein>